<gene>
    <name evidence="3" type="ORF">RO07_05870</name>
</gene>
<dbReference type="Pfam" id="PF05016">
    <property type="entry name" value="ParE_toxin"/>
    <property type="match status" value="1"/>
</dbReference>
<evidence type="ECO:0000256" key="2">
    <source>
        <dbReference type="ARBA" id="ARBA00022649"/>
    </source>
</evidence>
<dbReference type="Proteomes" id="UP000035086">
    <property type="component" value="Chromosome"/>
</dbReference>
<proteinExistence type="inferred from homology"/>
<dbReference type="EMBL" id="CP010310">
    <property type="protein sequence ID" value="AJC23098.1"/>
    <property type="molecule type" value="Genomic_DNA"/>
</dbReference>
<dbReference type="Gene3D" id="3.30.2310.20">
    <property type="entry name" value="RelE-like"/>
    <property type="match status" value="1"/>
</dbReference>
<name>A0ABM5S5N9_PANPU</name>
<sequence>MLTDGAQGDLEAIYDYISEFDCEQSADHVLVQLMKAVSGLSQWPERGNYPRELSSLGIKEYCQVAFKPYRVIYRILSKQVVIFLIADGRRDMQTLLENRLLSR</sequence>
<dbReference type="InterPro" id="IPR007712">
    <property type="entry name" value="RelE/ParE_toxin"/>
</dbReference>
<evidence type="ECO:0000313" key="4">
    <source>
        <dbReference type="Proteomes" id="UP000035086"/>
    </source>
</evidence>
<dbReference type="SUPFAM" id="SSF143011">
    <property type="entry name" value="RelE-like"/>
    <property type="match status" value="1"/>
</dbReference>
<comment type="similarity">
    <text evidence="1">Belongs to the RelE toxin family.</text>
</comment>
<keyword evidence="4" id="KW-1185">Reference proteome</keyword>
<reference evidence="3" key="1">
    <citation type="submission" date="2016-11" db="EMBL/GenBank/DDBJ databases">
        <title>Complete Genome Sequencing of Pandoraea pulmonicola DSM 16583.</title>
        <authorList>
            <person name="Chan K.-G."/>
        </authorList>
    </citation>
    <scope>NUCLEOTIDE SEQUENCE</scope>
    <source>
        <strain evidence="3">DSM 16583</strain>
    </source>
</reference>
<keyword evidence="2" id="KW-1277">Toxin-antitoxin system</keyword>
<dbReference type="PANTHER" id="PTHR33755">
    <property type="entry name" value="TOXIN PARE1-RELATED"/>
    <property type="match status" value="1"/>
</dbReference>
<evidence type="ECO:0000313" key="3">
    <source>
        <dbReference type="EMBL" id="AJC23098.1"/>
    </source>
</evidence>
<dbReference type="InterPro" id="IPR051803">
    <property type="entry name" value="TA_system_RelE-like_toxin"/>
</dbReference>
<accession>A0ABM5S5N9</accession>
<organism evidence="3 4">
    <name type="scientific">Pandoraea pulmonicola</name>
    <dbReference type="NCBI Taxonomy" id="93221"/>
    <lineage>
        <taxon>Bacteria</taxon>
        <taxon>Pseudomonadati</taxon>
        <taxon>Pseudomonadota</taxon>
        <taxon>Betaproteobacteria</taxon>
        <taxon>Burkholderiales</taxon>
        <taxon>Burkholderiaceae</taxon>
        <taxon>Pandoraea</taxon>
    </lineage>
</organism>
<protein>
    <submittedName>
        <fullName evidence="3">Plasmid stabilization protein</fullName>
    </submittedName>
</protein>
<dbReference type="InterPro" id="IPR035093">
    <property type="entry name" value="RelE/ParE_toxin_dom_sf"/>
</dbReference>
<evidence type="ECO:0000256" key="1">
    <source>
        <dbReference type="ARBA" id="ARBA00006226"/>
    </source>
</evidence>